<dbReference type="OrthoDB" id="18648at2759"/>
<evidence type="ECO:0000256" key="4">
    <source>
        <dbReference type="SAM" id="SignalP"/>
    </source>
</evidence>
<comment type="function">
    <text evidence="2">Mediates inactivation of the TORC1 complex in response to amino acid starvation. Required for meiotic nuclear division.</text>
</comment>
<comment type="subcellular location">
    <subcellularLocation>
        <location evidence="2">Vacuole membrane</location>
        <topology evidence="2">Peripheral membrane protein</topology>
    </subcellularLocation>
</comment>
<keyword evidence="2" id="KW-0469">Meiosis</keyword>
<proteinExistence type="inferred from homology"/>
<comment type="similarity">
    <text evidence="1 2">Belongs to the NPR3 family.</text>
</comment>
<evidence type="ECO:0000256" key="2">
    <source>
        <dbReference type="RuleBase" id="RU368069"/>
    </source>
</evidence>
<dbReference type="PANTHER" id="PTHR13153:SF5">
    <property type="entry name" value="GATOR COMPLEX PROTEIN NPRL3"/>
    <property type="match status" value="1"/>
</dbReference>
<feature type="compositionally biased region" description="Acidic residues" evidence="3">
    <location>
        <begin position="575"/>
        <end position="584"/>
    </location>
</feature>
<dbReference type="InterPro" id="IPR005365">
    <property type="entry name" value="Npr3"/>
</dbReference>
<feature type="region of interest" description="Disordered" evidence="3">
    <location>
        <begin position="148"/>
        <end position="179"/>
    </location>
</feature>
<keyword evidence="2 4" id="KW-0732">Signal</keyword>
<dbReference type="EMBL" id="KN880437">
    <property type="protein sequence ID" value="KIY73207.1"/>
    <property type="molecule type" value="Genomic_DNA"/>
</dbReference>
<sequence length="674" mass="76435">MADTLLAILFVSTSAKGSNLLYRWPKDPVASPRLSRPRPDCATSPAHLDNVWKAATCGEREDKYPIPHSPLKDPEYEWKRELGASSKDPHGGDDSDDIVFGYSASFLANLLCPQRSMCHQRCEVVVDDLTFIGHPVCADTANNWNFRQEKQTKSSSRGRETRHNRPSEDTVAEHSPDLGEQKPLEQAWLTSFNLVLVLDEPDPSSVASGNFLKYLDVIYRQVAFTTMAVLFQQQVTSNFVEAECNTLESLRNACISKGQTLDDFQAQALSESSIALAMKDLYEAIKSSSVAYITINNIPLELQLPPHLDRLLYTEEDEITYQALDEDDAAYYKQAWGDELTEPGWNLPSLDPWKSLLMLDDSLNIETPFVDKEDMSTVEGLMRFMELADVTLSLGDMASLLDWDYDTQVVPTVRWLVQHRRAKVVDLVQGGMKTVFTLPPQFSASLLDLSEEFDKEFKEQHPEVMSLPKIMSAISTSASQSHFFASVVQTKDNIPLYHDVVVWMLKHELLVTLHLRVRVVATGELKQRVKNKMKKEAKEKERAKKLAAVGRGRSKLRREIDAAASPPVGDLHTSDEDEDGDPEHDDGGWDTNEDDPMYSIIPDPGRANKRQTRWLIAMSDGKEKHIVDRFNQILQYFDGKHTDDEILFKAEIPRKGLRQILHHYDEYLQTFLHP</sequence>
<dbReference type="GO" id="GO:0038202">
    <property type="term" value="P:TORC1 signaling"/>
    <property type="evidence" value="ECO:0007669"/>
    <property type="project" value="TreeGrafter"/>
</dbReference>
<feature type="domain" description="GATOR1 complex protein NPRL3 C-terminal HTH" evidence="5">
    <location>
        <begin position="610"/>
        <end position="668"/>
    </location>
</feature>
<evidence type="ECO:0000313" key="6">
    <source>
        <dbReference type="EMBL" id="KIY73207.1"/>
    </source>
</evidence>
<dbReference type="InterPro" id="IPR056603">
    <property type="entry name" value="HTH_NPRL3"/>
</dbReference>
<dbReference type="STRING" id="1314674.A0A0D7BS43"/>
<feature type="signal peptide" evidence="4">
    <location>
        <begin position="1"/>
        <end position="17"/>
    </location>
</feature>
<dbReference type="AlphaFoldDB" id="A0A0D7BS43"/>
<organism evidence="6 7">
    <name type="scientific">Cylindrobasidium torrendii FP15055 ss-10</name>
    <dbReference type="NCBI Taxonomy" id="1314674"/>
    <lineage>
        <taxon>Eukaryota</taxon>
        <taxon>Fungi</taxon>
        <taxon>Dikarya</taxon>
        <taxon>Basidiomycota</taxon>
        <taxon>Agaricomycotina</taxon>
        <taxon>Agaricomycetes</taxon>
        <taxon>Agaricomycetidae</taxon>
        <taxon>Agaricales</taxon>
        <taxon>Marasmiineae</taxon>
        <taxon>Physalacriaceae</taxon>
        <taxon>Cylindrobasidium</taxon>
    </lineage>
</organism>
<dbReference type="GO" id="GO:1990130">
    <property type="term" value="C:GATOR1 complex"/>
    <property type="evidence" value="ECO:0007669"/>
    <property type="project" value="TreeGrafter"/>
</dbReference>
<dbReference type="GO" id="GO:1904262">
    <property type="term" value="P:negative regulation of TORC1 signaling"/>
    <property type="evidence" value="ECO:0007669"/>
    <property type="project" value="TreeGrafter"/>
</dbReference>
<evidence type="ECO:0000256" key="3">
    <source>
        <dbReference type="SAM" id="MobiDB-lite"/>
    </source>
</evidence>
<evidence type="ECO:0000313" key="7">
    <source>
        <dbReference type="Proteomes" id="UP000054007"/>
    </source>
</evidence>
<dbReference type="GO" id="GO:0010508">
    <property type="term" value="P:positive regulation of autophagy"/>
    <property type="evidence" value="ECO:0007669"/>
    <property type="project" value="TreeGrafter"/>
</dbReference>
<dbReference type="Pfam" id="PF24064">
    <property type="entry name" value="HTH_NPRL3"/>
    <property type="match status" value="1"/>
</dbReference>
<dbReference type="Pfam" id="PF03666">
    <property type="entry name" value="NPR3"/>
    <property type="match status" value="1"/>
</dbReference>
<reference evidence="6 7" key="1">
    <citation type="journal article" date="2015" name="Fungal Genet. Biol.">
        <title>Evolution of novel wood decay mechanisms in Agaricales revealed by the genome sequences of Fistulina hepatica and Cylindrobasidium torrendii.</title>
        <authorList>
            <person name="Floudas D."/>
            <person name="Held B.W."/>
            <person name="Riley R."/>
            <person name="Nagy L.G."/>
            <person name="Koehler G."/>
            <person name="Ransdell A.S."/>
            <person name="Younus H."/>
            <person name="Chow J."/>
            <person name="Chiniquy J."/>
            <person name="Lipzen A."/>
            <person name="Tritt A."/>
            <person name="Sun H."/>
            <person name="Haridas S."/>
            <person name="LaButti K."/>
            <person name="Ohm R.A."/>
            <person name="Kues U."/>
            <person name="Blanchette R.A."/>
            <person name="Grigoriev I.V."/>
            <person name="Minto R.E."/>
            <person name="Hibbett D.S."/>
        </authorList>
    </citation>
    <scope>NUCLEOTIDE SEQUENCE [LARGE SCALE GENOMIC DNA]</scope>
    <source>
        <strain evidence="6 7">FP15055 ss-10</strain>
    </source>
</reference>
<evidence type="ECO:0000256" key="1">
    <source>
        <dbReference type="ARBA" id="ARBA00010546"/>
    </source>
</evidence>
<accession>A0A0D7BS43</accession>
<feature type="chain" id="PRO_5002317355" description="Nitrogen permease regulator 3" evidence="4">
    <location>
        <begin position="18"/>
        <end position="674"/>
    </location>
</feature>
<evidence type="ECO:0000259" key="5">
    <source>
        <dbReference type="Pfam" id="PF24064"/>
    </source>
</evidence>
<name>A0A0D7BS43_9AGAR</name>
<feature type="compositionally biased region" description="Basic and acidic residues" evidence="3">
    <location>
        <begin position="534"/>
        <end position="544"/>
    </location>
</feature>
<gene>
    <name evidence="6" type="ORF">CYLTODRAFT_342484</name>
</gene>
<dbReference type="GO" id="GO:0051321">
    <property type="term" value="P:meiotic cell cycle"/>
    <property type="evidence" value="ECO:0007669"/>
    <property type="project" value="UniProtKB-UniRule"/>
</dbReference>
<dbReference type="PANTHER" id="PTHR13153">
    <property type="entry name" value="CGTHBA PROTEIN -14 GENE PROTEIN"/>
    <property type="match status" value="1"/>
</dbReference>
<dbReference type="Proteomes" id="UP000054007">
    <property type="component" value="Unassembled WGS sequence"/>
</dbReference>
<dbReference type="GO" id="GO:0034198">
    <property type="term" value="P:cellular response to amino acid starvation"/>
    <property type="evidence" value="ECO:0007669"/>
    <property type="project" value="TreeGrafter"/>
</dbReference>
<feature type="region of interest" description="Disordered" evidence="3">
    <location>
        <begin position="531"/>
        <end position="605"/>
    </location>
</feature>
<dbReference type="GO" id="GO:0005774">
    <property type="term" value="C:vacuolar membrane"/>
    <property type="evidence" value="ECO:0007669"/>
    <property type="project" value="UniProtKB-SubCell"/>
</dbReference>
<protein>
    <recommendedName>
        <fullName evidence="2">Nitrogen permease regulator 3</fullName>
    </recommendedName>
    <alternativeName>
        <fullName evidence="2">Required for meiotic nuclear division protein 11</fullName>
    </alternativeName>
</protein>
<keyword evidence="7" id="KW-1185">Reference proteome</keyword>